<dbReference type="AlphaFoldDB" id="A0A5J9TSY6"/>
<dbReference type="Gramene" id="TVU14395">
    <property type="protein sequence ID" value="TVU14395"/>
    <property type="gene ID" value="EJB05_37860"/>
</dbReference>
<dbReference type="InterPro" id="IPR032675">
    <property type="entry name" value="LRR_dom_sf"/>
</dbReference>
<proteinExistence type="predicted"/>
<name>A0A5J9TSY6_9POAL</name>
<evidence type="ECO:0000313" key="3">
    <source>
        <dbReference type="Proteomes" id="UP000324897"/>
    </source>
</evidence>
<dbReference type="InterPro" id="IPR001810">
    <property type="entry name" value="F-box_dom"/>
</dbReference>
<dbReference type="InterPro" id="IPR036047">
    <property type="entry name" value="F-box-like_dom_sf"/>
</dbReference>
<dbReference type="PANTHER" id="PTHR34223">
    <property type="entry name" value="OS11G0201299 PROTEIN"/>
    <property type="match status" value="1"/>
</dbReference>
<protein>
    <recommendedName>
        <fullName evidence="1">F-box domain-containing protein</fullName>
    </recommendedName>
</protein>
<dbReference type="Pfam" id="PF00646">
    <property type="entry name" value="F-box"/>
    <property type="match status" value="1"/>
</dbReference>
<accession>A0A5J9TSY6</accession>
<evidence type="ECO:0000259" key="1">
    <source>
        <dbReference type="Pfam" id="PF00646"/>
    </source>
</evidence>
<evidence type="ECO:0000313" key="2">
    <source>
        <dbReference type="EMBL" id="TVU14395.1"/>
    </source>
</evidence>
<organism evidence="2 3">
    <name type="scientific">Eragrostis curvula</name>
    <name type="common">weeping love grass</name>
    <dbReference type="NCBI Taxonomy" id="38414"/>
    <lineage>
        <taxon>Eukaryota</taxon>
        <taxon>Viridiplantae</taxon>
        <taxon>Streptophyta</taxon>
        <taxon>Embryophyta</taxon>
        <taxon>Tracheophyta</taxon>
        <taxon>Spermatophyta</taxon>
        <taxon>Magnoliopsida</taxon>
        <taxon>Liliopsida</taxon>
        <taxon>Poales</taxon>
        <taxon>Poaceae</taxon>
        <taxon>PACMAD clade</taxon>
        <taxon>Chloridoideae</taxon>
        <taxon>Eragrostideae</taxon>
        <taxon>Eragrostidinae</taxon>
        <taxon>Eragrostis</taxon>
    </lineage>
</organism>
<dbReference type="InterPro" id="IPR053197">
    <property type="entry name" value="F-box_SCFL_complex_component"/>
</dbReference>
<dbReference type="InterPro" id="IPR053781">
    <property type="entry name" value="F-box_AtFBL13-like"/>
</dbReference>
<sequence>MSEEVPGAKRSRGHDDVDRLSALPDALLHSIISSLPAWQAVQTSVLSRRWRYLWRSTPCLDVDGDRFTSSKSTAAGASWLSNKLSKEGWEKLENFTTNLLMYHRAATLDRFRLHISLENQPTLHHEIHEDVVKHIGRWVRWGAAHHPVAIEVSLGRFINFNNIRVPPLVSASRSLRSLRLLGLVLDSGFADHLRSASPVLEDLELRWCRYYYFTDIVSSTLKSLTIDSCTNTFGDQQQHLSVTAPKLASLTVILESPASQYVILLNGADCLATASITAGEGGPKLRAKSAKSLCGLLSKLVNVRNLRLASFRQMNSPSLEKITLKHCEISGGSYGKRRNRYFECRSLRIHKPQGFKHYEVEYKQNELPELFELLSGNWLPTIGTTVIITKI</sequence>
<keyword evidence="3" id="KW-1185">Reference proteome</keyword>
<reference evidence="2 3" key="1">
    <citation type="journal article" date="2019" name="Sci. Rep.">
        <title>A high-quality genome of Eragrostis curvula grass provides insights into Poaceae evolution and supports new strategies to enhance forage quality.</title>
        <authorList>
            <person name="Carballo J."/>
            <person name="Santos B.A.C.M."/>
            <person name="Zappacosta D."/>
            <person name="Garbus I."/>
            <person name="Selva J.P."/>
            <person name="Gallo C.A."/>
            <person name="Diaz A."/>
            <person name="Albertini E."/>
            <person name="Caccamo M."/>
            <person name="Echenique V."/>
        </authorList>
    </citation>
    <scope>NUCLEOTIDE SEQUENCE [LARGE SCALE GENOMIC DNA]</scope>
    <source>
        <strain evidence="3">cv. Victoria</strain>
        <tissue evidence="2">Leaf</tissue>
    </source>
</reference>
<feature type="non-terminal residue" evidence="2">
    <location>
        <position position="1"/>
    </location>
</feature>
<dbReference type="OrthoDB" id="612216at2759"/>
<gene>
    <name evidence="2" type="ORF">EJB05_37860</name>
</gene>
<dbReference type="Gene3D" id="1.20.1280.50">
    <property type="match status" value="1"/>
</dbReference>
<feature type="domain" description="F-box" evidence="1">
    <location>
        <begin position="20"/>
        <end position="58"/>
    </location>
</feature>
<dbReference type="Gene3D" id="3.80.10.10">
    <property type="entry name" value="Ribonuclease Inhibitor"/>
    <property type="match status" value="1"/>
</dbReference>
<dbReference type="PANTHER" id="PTHR34223:SF113">
    <property type="entry name" value="OS04G0207100 PROTEIN"/>
    <property type="match status" value="1"/>
</dbReference>
<dbReference type="SUPFAM" id="SSF52047">
    <property type="entry name" value="RNI-like"/>
    <property type="match status" value="1"/>
</dbReference>
<dbReference type="EMBL" id="RWGY01000031">
    <property type="protein sequence ID" value="TVU14395.1"/>
    <property type="molecule type" value="Genomic_DNA"/>
</dbReference>
<dbReference type="CDD" id="cd22160">
    <property type="entry name" value="F-box_AtFBL13-like"/>
    <property type="match status" value="1"/>
</dbReference>
<comment type="caution">
    <text evidence="2">The sequence shown here is derived from an EMBL/GenBank/DDBJ whole genome shotgun (WGS) entry which is preliminary data.</text>
</comment>
<dbReference type="SUPFAM" id="SSF81383">
    <property type="entry name" value="F-box domain"/>
    <property type="match status" value="1"/>
</dbReference>
<dbReference type="Proteomes" id="UP000324897">
    <property type="component" value="Unassembled WGS sequence"/>
</dbReference>